<proteinExistence type="predicted"/>
<evidence type="ECO:0000313" key="5">
    <source>
        <dbReference type="Proteomes" id="UP000433071"/>
    </source>
</evidence>
<feature type="region of interest" description="Disordered" evidence="1">
    <location>
        <begin position="395"/>
        <end position="422"/>
    </location>
</feature>
<keyword evidence="5" id="KW-1185">Reference proteome</keyword>
<organism evidence="4 5">
    <name type="scientific">Agromyces bracchium</name>
    <dbReference type="NCBI Taxonomy" id="88376"/>
    <lineage>
        <taxon>Bacteria</taxon>
        <taxon>Bacillati</taxon>
        <taxon>Actinomycetota</taxon>
        <taxon>Actinomycetes</taxon>
        <taxon>Micrococcales</taxon>
        <taxon>Microbacteriaceae</taxon>
        <taxon>Agromyces</taxon>
    </lineage>
</organism>
<feature type="transmembrane region" description="Helical" evidence="2">
    <location>
        <begin position="368"/>
        <end position="389"/>
    </location>
</feature>
<dbReference type="AlphaFoldDB" id="A0A6I3M643"/>
<accession>A0A6I3M643</accession>
<dbReference type="SUPFAM" id="SSF56112">
    <property type="entry name" value="Protein kinase-like (PK-like)"/>
    <property type="match status" value="1"/>
</dbReference>
<dbReference type="InterPro" id="IPR011009">
    <property type="entry name" value="Kinase-like_dom_sf"/>
</dbReference>
<dbReference type="EMBL" id="WMLB01000019">
    <property type="protein sequence ID" value="MTH68198.1"/>
    <property type="molecule type" value="Genomic_DNA"/>
</dbReference>
<comment type="caution">
    <text evidence="4">The sequence shown here is derived from an EMBL/GenBank/DDBJ whole genome shotgun (WGS) entry which is preliminary data.</text>
</comment>
<gene>
    <name evidence="4" type="ORF">GJ743_07425</name>
</gene>
<feature type="compositionally biased region" description="Pro residues" evidence="1">
    <location>
        <begin position="20"/>
        <end position="31"/>
    </location>
</feature>
<dbReference type="RefSeq" id="WP_155051271.1">
    <property type="nucleotide sequence ID" value="NZ_BAAAIB010000013.1"/>
</dbReference>
<dbReference type="SMART" id="SM00220">
    <property type="entry name" value="S_TKc"/>
    <property type="match status" value="1"/>
</dbReference>
<keyword evidence="2" id="KW-0812">Transmembrane</keyword>
<reference evidence="4 5" key="1">
    <citation type="submission" date="2019-11" db="EMBL/GenBank/DDBJ databases">
        <title>Agromyces kandeliae sp. nov., isolated from mangrove soil.</title>
        <authorList>
            <person name="Wang R."/>
        </authorList>
    </citation>
    <scope>NUCLEOTIDE SEQUENCE [LARGE SCALE GENOMIC DNA]</scope>
    <source>
        <strain evidence="4 5">JCM 11433</strain>
    </source>
</reference>
<dbReference type="Proteomes" id="UP000433071">
    <property type="component" value="Unassembled WGS sequence"/>
</dbReference>
<name>A0A6I3M643_9MICO</name>
<protein>
    <recommendedName>
        <fullName evidence="3">Protein kinase domain-containing protein</fullName>
    </recommendedName>
</protein>
<dbReference type="InterPro" id="IPR000719">
    <property type="entry name" value="Prot_kinase_dom"/>
</dbReference>
<keyword evidence="2" id="KW-1133">Transmembrane helix</keyword>
<dbReference type="Gene3D" id="1.10.510.10">
    <property type="entry name" value="Transferase(Phosphotransferase) domain 1"/>
    <property type="match status" value="1"/>
</dbReference>
<sequence length="552" mass="56808">MALRSRRTARSGGPHRIDPVPGPPTADPPSTPSAVLAGYRLLRRLAWGERADVHLAVVERPTGGSPDEPDPAPVLVVVRVYDGAADDEAISIEIEAMEHDPTGTVPRLLDLATLADGRACVVVERIDGRSLASMLEAADLSPGQVVTALAPLVVATRDLGRRGLVHCRLAPSDVLVDGIGRPRLIGLGALERTDARVAAPERSERTRRAHAALLALMETVVAASSAPERFHSPIELARGMLHERPFLPDHEAIERALFAVAEPTPLVVPIRPAYAGTLPSRAVPVPIGLDRTTLDAAVESPHALSTGSEPFANDPTPLGSGGRRRSAARRLAELAQLPGLADGLGEAIGGGAGAAARRRVAAWIRRRPAVLATGGFVGAGALVLLLTAVPPAAAGAGGSEVADRSPVATASGPPTTSPPADWAETGGASEIAAAVEPGDGEADDGAIGTAQADPVEAAASLLEIRAGCLAGRDLACIAAYAQPGAPIEARDLAAIASSEPIPVETADLSAISVTAELGDAIVLSVPFAGEREPASLLMMRSEAGWRLREWFD</sequence>
<evidence type="ECO:0000259" key="3">
    <source>
        <dbReference type="PROSITE" id="PS50011"/>
    </source>
</evidence>
<feature type="compositionally biased region" description="Low complexity" evidence="1">
    <location>
        <begin position="405"/>
        <end position="420"/>
    </location>
</feature>
<dbReference type="PROSITE" id="PS50011">
    <property type="entry name" value="PROTEIN_KINASE_DOM"/>
    <property type="match status" value="1"/>
</dbReference>
<feature type="domain" description="Protein kinase" evidence="3">
    <location>
        <begin position="39"/>
        <end position="340"/>
    </location>
</feature>
<dbReference type="GO" id="GO:0004672">
    <property type="term" value="F:protein kinase activity"/>
    <property type="evidence" value="ECO:0007669"/>
    <property type="project" value="InterPro"/>
</dbReference>
<keyword evidence="2" id="KW-0472">Membrane</keyword>
<dbReference type="OrthoDB" id="5125808at2"/>
<feature type="region of interest" description="Disordered" evidence="1">
    <location>
        <begin position="300"/>
        <end position="327"/>
    </location>
</feature>
<dbReference type="GO" id="GO:0005524">
    <property type="term" value="F:ATP binding"/>
    <property type="evidence" value="ECO:0007669"/>
    <property type="project" value="InterPro"/>
</dbReference>
<evidence type="ECO:0000313" key="4">
    <source>
        <dbReference type="EMBL" id="MTH68198.1"/>
    </source>
</evidence>
<evidence type="ECO:0000256" key="1">
    <source>
        <dbReference type="SAM" id="MobiDB-lite"/>
    </source>
</evidence>
<feature type="region of interest" description="Disordered" evidence="1">
    <location>
        <begin position="1"/>
        <end position="32"/>
    </location>
</feature>
<evidence type="ECO:0000256" key="2">
    <source>
        <dbReference type="SAM" id="Phobius"/>
    </source>
</evidence>